<reference evidence="4" key="1">
    <citation type="submission" date="2021-12" db="EMBL/GenBank/DDBJ databases">
        <title>Discovery of the Pendulisporaceae a myxobacterial family with distinct sporulation behavior and unique specialized metabolism.</title>
        <authorList>
            <person name="Garcia R."/>
            <person name="Popoff A."/>
            <person name="Bader C.D."/>
            <person name="Loehr J."/>
            <person name="Walesch S."/>
            <person name="Walt C."/>
            <person name="Boldt J."/>
            <person name="Bunk B."/>
            <person name="Haeckl F.J.F.P.J."/>
            <person name="Gunesch A.P."/>
            <person name="Birkelbach J."/>
            <person name="Nuebel U."/>
            <person name="Pietschmann T."/>
            <person name="Bach T."/>
            <person name="Mueller R."/>
        </authorList>
    </citation>
    <scope>NUCLEOTIDE SEQUENCE</scope>
    <source>
        <strain evidence="4">MSr11367</strain>
    </source>
</reference>
<evidence type="ECO:0000259" key="3">
    <source>
        <dbReference type="Pfam" id="PF07583"/>
    </source>
</evidence>
<dbReference type="PROSITE" id="PS51257">
    <property type="entry name" value="PROKAR_LIPOPROTEIN"/>
    <property type="match status" value="1"/>
</dbReference>
<evidence type="ECO:0000256" key="1">
    <source>
        <dbReference type="SAM" id="MobiDB-lite"/>
    </source>
</evidence>
<gene>
    <name evidence="4" type="ORF">LVJ94_25090</name>
</gene>
<keyword evidence="5" id="KW-1185">Reference proteome</keyword>
<dbReference type="Proteomes" id="UP001374803">
    <property type="component" value="Chromosome"/>
</dbReference>
<feature type="signal peptide" evidence="2">
    <location>
        <begin position="1"/>
        <end position="18"/>
    </location>
</feature>
<protein>
    <submittedName>
        <fullName evidence="4">DUF1549 domain-containing protein</fullName>
    </submittedName>
</protein>
<dbReference type="Pfam" id="PF07583">
    <property type="entry name" value="PSCyt2"/>
    <property type="match status" value="1"/>
</dbReference>
<evidence type="ECO:0000313" key="5">
    <source>
        <dbReference type="Proteomes" id="UP001374803"/>
    </source>
</evidence>
<accession>A0ABZ2LIB5</accession>
<organism evidence="4 5">
    <name type="scientific">Pendulispora rubella</name>
    <dbReference type="NCBI Taxonomy" id="2741070"/>
    <lineage>
        <taxon>Bacteria</taxon>
        <taxon>Pseudomonadati</taxon>
        <taxon>Myxococcota</taxon>
        <taxon>Myxococcia</taxon>
        <taxon>Myxococcales</taxon>
        <taxon>Sorangiineae</taxon>
        <taxon>Pendulisporaceae</taxon>
        <taxon>Pendulispora</taxon>
    </lineage>
</organism>
<feature type="domain" description="DUF1549" evidence="3">
    <location>
        <begin position="63"/>
        <end position="141"/>
    </location>
</feature>
<sequence>MQFVKFFALTATVSAATACVAGSSAGTPLPADDDPTQPVPEGPPRRDGGAPCDPALGAHCSNPIDQVLLPLFHDEKLRPRTASNAEICRRTAIDLLGRTPTLAELDACALRSVEETVDAFMHKSEYPVTQARWWSEIVSGKGRFGGSSPRANVDLDRLVRQLHDPDVPLAYDAFTLKAAIHPAFVKTVTFGGELDSDWTRSLFTTFLGRNARPDEVVGFAPIAAVWHGRYFQDGALWFENGVGKYGSFGFEIAADFCVCGSYRPCVSDTLGTPIDLGTVGCVYADHPYDEVNLVTLQEEGLPGTRNDTCPDGTRRIGCTDTEAFVDLSPLRRLPPASDAQRERLEQIGKALIARGDFWEAAADRELRRFVSWWQNGFVRPDYDLPAVRAVVARELRRTGSIPRVQKMILTSLLYDAPADAPSGTENAPSWSSGATKLLSGETWLDAAAMATFGTPIGYCDYRFLGRKYVDGAFLPVIRDRYVVSPQGAVKELANVDPALVTRVPSPIASRGFDRDAYLIAANELGGCMPGERRATSTSMRITLAQREIAQMLCAYGSEVLPPGFDPAGVSGASDLGAIATNLARRAWSRDPSLEERGQMIQDMKDCLSAGPDVGCGTVESAARMLCVSLLDSTNFALY</sequence>
<evidence type="ECO:0000313" key="4">
    <source>
        <dbReference type="EMBL" id="WXB10490.1"/>
    </source>
</evidence>
<keyword evidence="2" id="KW-0732">Signal</keyword>
<dbReference type="EMBL" id="CP089983">
    <property type="protein sequence ID" value="WXB10490.1"/>
    <property type="molecule type" value="Genomic_DNA"/>
</dbReference>
<feature type="chain" id="PRO_5046528220" evidence="2">
    <location>
        <begin position="19"/>
        <end position="638"/>
    </location>
</feature>
<evidence type="ECO:0000256" key="2">
    <source>
        <dbReference type="SAM" id="SignalP"/>
    </source>
</evidence>
<feature type="region of interest" description="Disordered" evidence="1">
    <location>
        <begin position="24"/>
        <end position="53"/>
    </location>
</feature>
<name>A0ABZ2LIB5_9BACT</name>
<dbReference type="RefSeq" id="WP_394840164.1">
    <property type="nucleotide sequence ID" value="NZ_CP089929.1"/>
</dbReference>
<proteinExistence type="predicted"/>
<dbReference type="InterPro" id="IPR011444">
    <property type="entry name" value="DUF1549"/>
</dbReference>